<dbReference type="Gene3D" id="3.40.50.300">
    <property type="entry name" value="P-loop containing nucleotide triphosphate hydrolases"/>
    <property type="match status" value="1"/>
</dbReference>
<dbReference type="SUPFAM" id="SSF52540">
    <property type="entry name" value="P-loop containing nucleoside triphosphate hydrolases"/>
    <property type="match status" value="1"/>
</dbReference>
<dbReference type="AlphaFoldDB" id="X1F386"/>
<evidence type="ECO:0000256" key="1">
    <source>
        <dbReference type="ARBA" id="ARBA00022927"/>
    </source>
</evidence>
<dbReference type="GO" id="GO:0043952">
    <property type="term" value="P:protein transport by the Sec complex"/>
    <property type="evidence" value="ECO:0007669"/>
    <property type="project" value="TreeGrafter"/>
</dbReference>
<dbReference type="PANTHER" id="PTHR30612:SF0">
    <property type="entry name" value="CHLOROPLAST PROTEIN-TRANSPORTING ATPASE"/>
    <property type="match status" value="1"/>
</dbReference>
<dbReference type="InterPro" id="IPR027417">
    <property type="entry name" value="P-loop_NTPase"/>
</dbReference>
<organism evidence="6">
    <name type="scientific">marine sediment metagenome</name>
    <dbReference type="NCBI Taxonomy" id="412755"/>
    <lineage>
        <taxon>unclassified sequences</taxon>
        <taxon>metagenomes</taxon>
        <taxon>ecological metagenomes</taxon>
    </lineage>
</organism>
<dbReference type="PROSITE" id="PS51196">
    <property type="entry name" value="SECA_MOTOR_DEAD"/>
    <property type="match status" value="1"/>
</dbReference>
<dbReference type="InterPro" id="IPR014001">
    <property type="entry name" value="Helicase_ATP-bd"/>
</dbReference>
<dbReference type="GO" id="GO:0031522">
    <property type="term" value="C:cell envelope Sec protein transport complex"/>
    <property type="evidence" value="ECO:0007669"/>
    <property type="project" value="TreeGrafter"/>
</dbReference>
<dbReference type="PRINTS" id="PR00906">
    <property type="entry name" value="SECA"/>
</dbReference>
<dbReference type="InterPro" id="IPR000185">
    <property type="entry name" value="SecA"/>
</dbReference>
<dbReference type="GO" id="GO:0005886">
    <property type="term" value="C:plasma membrane"/>
    <property type="evidence" value="ECO:0007669"/>
    <property type="project" value="TreeGrafter"/>
</dbReference>
<evidence type="ECO:0000256" key="2">
    <source>
        <dbReference type="ARBA" id="ARBA00023010"/>
    </source>
</evidence>
<gene>
    <name evidence="6" type="ORF">S03H2_20725</name>
</gene>
<dbReference type="GO" id="GO:0006886">
    <property type="term" value="P:intracellular protein transport"/>
    <property type="evidence" value="ECO:0007669"/>
    <property type="project" value="InterPro"/>
</dbReference>
<dbReference type="InterPro" id="IPR014018">
    <property type="entry name" value="SecA_motor_DEAD"/>
</dbReference>
<keyword evidence="3" id="KW-0175">Coiled coil</keyword>
<dbReference type="CDD" id="cd17928">
    <property type="entry name" value="DEXDc_SecA"/>
    <property type="match status" value="1"/>
</dbReference>
<dbReference type="PROSITE" id="PS51192">
    <property type="entry name" value="HELICASE_ATP_BIND_1"/>
    <property type="match status" value="1"/>
</dbReference>
<proteinExistence type="predicted"/>
<dbReference type="GO" id="GO:0005829">
    <property type="term" value="C:cytosol"/>
    <property type="evidence" value="ECO:0007669"/>
    <property type="project" value="TreeGrafter"/>
</dbReference>
<name>X1F386_9ZZZZ</name>
<evidence type="ECO:0000259" key="5">
    <source>
        <dbReference type="PROSITE" id="PS51196"/>
    </source>
</evidence>
<dbReference type="GO" id="GO:0017038">
    <property type="term" value="P:protein import"/>
    <property type="evidence" value="ECO:0007669"/>
    <property type="project" value="InterPro"/>
</dbReference>
<keyword evidence="1" id="KW-0813">Transport</keyword>
<reference evidence="6" key="1">
    <citation type="journal article" date="2014" name="Front. Microbiol.">
        <title>High frequency of phylogenetically diverse reductive dehalogenase-homologous genes in deep subseafloor sedimentary metagenomes.</title>
        <authorList>
            <person name="Kawai M."/>
            <person name="Futagami T."/>
            <person name="Toyoda A."/>
            <person name="Takaki Y."/>
            <person name="Nishi S."/>
            <person name="Hori S."/>
            <person name="Arai W."/>
            <person name="Tsubouchi T."/>
            <person name="Morono Y."/>
            <person name="Uchiyama I."/>
            <person name="Ito T."/>
            <person name="Fujiyama A."/>
            <person name="Inagaki F."/>
            <person name="Takami H."/>
        </authorList>
    </citation>
    <scope>NUCLEOTIDE SEQUENCE</scope>
    <source>
        <strain evidence="6">Expedition CK06-06</strain>
    </source>
</reference>
<feature type="domain" description="SecA family profile" evidence="5">
    <location>
        <begin position="1"/>
        <end position="207"/>
    </location>
</feature>
<accession>X1F386</accession>
<protein>
    <submittedName>
        <fullName evidence="6">Uncharacterized protein</fullName>
    </submittedName>
</protein>
<dbReference type="SMART" id="SM00957">
    <property type="entry name" value="SecA_DEAD"/>
    <property type="match status" value="1"/>
</dbReference>
<evidence type="ECO:0000256" key="3">
    <source>
        <dbReference type="SAM" id="Coils"/>
    </source>
</evidence>
<dbReference type="PANTHER" id="PTHR30612">
    <property type="entry name" value="SECA INNER MEMBRANE COMPONENT OF SEC PROTEIN SECRETION SYSTEM"/>
    <property type="match status" value="1"/>
</dbReference>
<comment type="caution">
    <text evidence="6">The sequence shown here is derived from an EMBL/GenBank/DDBJ whole genome shotgun (WGS) entry which is preliminary data.</text>
</comment>
<feature type="coiled-coil region" evidence="3">
    <location>
        <begin position="157"/>
        <end position="207"/>
    </location>
</feature>
<feature type="domain" description="Helicase ATP-binding" evidence="4">
    <location>
        <begin position="1"/>
        <end position="151"/>
    </location>
</feature>
<keyword evidence="2" id="KW-0811">Translocation</keyword>
<evidence type="ECO:0000313" key="6">
    <source>
        <dbReference type="EMBL" id="GAH39397.1"/>
    </source>
</evidence>
<dbReference type="Pfam" id="PF07517">
    <property type="entry name" value="SecA_DEAD"/>
    <property type="match status" value="1"/>
</dbReference>
<dbReference type="GO" id="GO:0006605">
    <property type="term" value="P:protein targeting"/>
    <property type="evidence" value="ECO:0007669"/>
    <property type="project" value="InterPro"/>
</dbReference>
<dbReference type="GO" id="GO:0005524">
    <property type="term" value="F:ATP binding"/>
    <property type="evidence" value="ECO:0007669"/>
    <property type="project" value="InterPro"/>
</dbReference>
<sequence>MAPLISGGGKTLVATLAAYLVHLTGRKVHIVTVNDYLAKRDAEWMGPVYEALGLTVGAIQAGMDTSGDERKGQYGCDITYGTNNEFGFDYLRDNMKISLEQMVQGQLQYAIIDEVDSILIDEARTPLIISGPAFDDVSRYKTADQVARKLLGLQGGYDRTKKQIDSAQRRIASAQGELAEAKRDKDNERIEKAQKAIEESQANLKRK</sequence>
<evidence type="ECO:0000259" key="4">
    <source>
        <dbReference type="PROSITE" id="PS51192"/>
    </source>
</evidence>
<dbReference type="EMBL" id="BARU01010955">
    <property type="protein sequence ID" value="GAH39397.1"/>
    <property type="molecule type" value="Genomic_DNA"/>
</dbReference>
<keyword evidence="1" id="KW-0653">Protein transport</keyword>
<dbReference type="InterPro" id="IPR011115">
    <property type="entry name" value="SecA_DEAD"/>
</dbReference>